<protein>
    <submittedName>
        <fullName evidence="1">ATP-binding protein</fullName>
    </submittedName>
</protein>
<dbReference type="CDD" id="cd16936">
    <property type="entry name" value="HATPase_RsbW-like"/>
    <property type="match status" value="1"/>
</dbReference>
<reference evidence="1" key="1">
    <citation type="submission" date="2022-06" db="EMBL/GenBank/DDBJ databases">
        <title>Genome public.</title>
        <authorList>
            <person name="Sun Q."/>
        </authorList>
    </citation>
    <scope>NUCLEOTIDE SEQUENCE</scope>
    <source>
        <strain evidence="1">CWNU-1</strain>
    </source>
</reference>
<evidence type="ECO:0000313" key="2">
    <source>
        <dbReference type="Proteomes" id="UP001431429"/>
    </source>
</evidence>
<dbReference type="GO" id="GO:0005524">
    <property type="term" value="F:ATP binding"/>
    <property type="evidence" value="ECO:0007669"/>
    <property type="project" value="UniProtKB-KW"/>
</dbReference>
<organism evidence="1 2">
    <name type="scientific">Streptomyces albipurpureus</name>
    <dbReference type="NCBI Taxonomy" id="2897419"/>
    <lineage>
        <taxon>Bacteria</taxon>
        <taxon>Bacillati</taxon>
        <taxon>Actinomycetota</taxon>
        <taxon>Actinomycetes</taxon>
        <taxon>Kitasatosporales</taxon>
        <taxon>Streptomycetaceae</taxon>
        <taxon>Streptomyces</taxon>
    </lineage>
</organism>
<keyword evidence="1" id="KW-0547">Nucleotide-binding</keyword>
<sequence length="135" mass="14764">MTKAESVPIGCPSYSEVLDCVPQSVRRARVLVTAALLKWDMAELTDTTVLVASELVANSVEHSGCRLIHMVVSRPSRSVIRVAVVDGSTRQPLIREASVQEERGRGLAVISALACRWGTEPLDWGKRVWAELTLP</sequence>
<gene>
    <name evidence="1" type="ORF">NBG84_29170</name>
</gene>
<dbReference type="PANTHER" id="PTHR35526">
    <property type="entry name" value="ANTI-SIGMA-F FACTOR RSBW-RELATED"/>
    <property type="match status" value="1"/>
</dbReference>
<comment type="caution">
    <text evidence="1">The sequence shown here is derived from an EMBL/GenBank/DDBJ whole genome shotgun (WGS) entry which is preliminary data.</text>
</comment>
<accession>A0ABT0UYU9</accession>
<dbReference type="RefSeq" id="WP_250922605.1">
    <property type="nucleotide sequence ID" value="NZ_JAMQAW010000036.1"/>
</dbReference>
<dbReference type="EMBL" id="JAMQAW010000036">
    <property type="protein sequence ID" value="MCM2392306.1"/>
    <property type="molecule type" value="Genomic_DNA"/>
</dbReference>
<name>A0ABT0UYU9_9ACTN</name>
<dbReference type="InterPro" id="IPR050267">
    <property type="entry name" value="Anti-sigma-factor_SerPK"/>
</dbReference>
<keyword evidence="2" id="KW-1185">Reference proteome</keyword>
<keyword evidence="1" id="KW-0067">ATP-binding</keyword>
<proteinExistence type="predicted"/>
<dbReference type="InterPro" id="IPR036890">
    <property type="entry name" value="HATPase_C_sf"/>
</dbReference>
<dbReference type="Proteomes" id="UP001431429">
    <property type="component" value="Unassembled WGS sequence"/>
</dbReference>
<evidence type="ECO:0000313" key="1">
    <source>
        <dbReference type="EMBL" id="MCM2392306.1"/>
    </source>
</evidence>
<dbReference type="PANTHER" id="PTHR35526:SF3">
    <property type="entry name" value="ANTI-SIGMA-F FACTOR RSBW"/>
    <property type="match status" value="1"/>
</dbReference>
<dbReference type="Gene3D" id="3.30.565.10">
    <property type="entry name" value="Histidine kinase-like ATPase, C-terminal domain"/>
    <property type="match status" value="1"/>
</dbReference>